<dbReference type="UniPathway" id="UPA00138"/>
<dbReference type="EC" id="5.3.1.9" evidence="7"/>
<dbReference type="Gene3D" id="3.40.50.10490">
    <property type="entry name" value="Glucose-6-phosphate isomerase like protein, domain 1"/>
    <property type="match status" value="2"/>
</dbReference>
<dbReference type="OrthoDB" id="168618at2157"/>
<dbReference type="InterPro" id="IPR001672">
    <property type="entry name" value="G6P_Isomerase"/>
</dbReference>
<evidence type="ECO:0000256" key="2">
    <source>
        <dbReference type="ARBA" id="ARBA00006604"/>
    </source>
</evidence>
<dbReference type="HAMAP" id="MF_00473">
    <property type="entry name" value="G6P_isomerase"/>
    <property type="match status" value="1"/>
</dbReference>
<proteinExistence type="inferred from homology"/>
<evidence type="ECO:0000256" key="1">
    <source>
        <dbReference type="ARBA" id="ARBA00004926"/>
    </source>
</evidence>
<feature type="compositionally biased region" description="Basic and acidic residues" evidence="8">
    <location>
        <begin position="440"/>
        <end position="450"/>
    </location>
</feature>
<dbReference type="GO" id="GO:0048029">
    <property type="term" value="F:monosaccharide binding"/>
    <property type="evidence" value="ECO:0007669"/>
    <property type="project" value="TreeGrafter"/>
</dbReference>
<dbReference type="SUPFAM" id="SSF53697">
    <property type="entry name" value="SIS domain"/>
    <property type="match status" value="1"/>
</dbReference>
<feature type="compositionally biased region" description="Basic and acidic residues" evidence="8">
    <location>
        <begin position="421"/>
        <end position="432"/>
    </location>
</feature>
<evidence type="ECO:0000256" key="6">
    <source>
        <dbReference type="ARBA" id="ARBA00029321"/>
    </source>
</evidence>
<dbReference type="Proteomes" id="UP000198848">
    <property type="component" value="Unassembled WGS sequence"/>
</dbReference>
<dbReference type="STRING" id="1095778.SAMN04489842_0401"/>
<comment type="pathway">
    <text evidence="1 7">Carbohydrate degradation; glycolysis; D-glyceraldehyde 3-phosphate and glycerone phosphate from D-glucose: step 2/4.</text>
</comment>
<dbReference type="Pfam" id="PF00342">
    <property type="entry name" value="PGI"/>
    <property type="match status" value="1"/>
</dbReference>
<evidence type="ECO:0000313" key="10">
    <source>
        <dbReference type="Proteomes" id="UP000198848"/>
    </source>
</evidence>
<dbReference type="PANTHER" id="PTHR11469">
    <property type="entry name" value="GLUCOSE-6-PHOSPHATE ISOMERASE"/>
    <property type="match status" value="1"/>
</dbReference>
<gene>
    <name evidence="7" type="primary">pgi</name>
    <name evidence="9" type="ORF">SAMN04489842_0401</name>
</gene>
<dbReference type="GO" id="GO:0097367">
    <property type="term" value="F:carbohydrate derivative binding"/>
    <property type="evidence" value="ECO:0007669"/>
    <property type="project" value="InterPro"/>
</dbReference>
<evidence type="ECO:0000256" key="7">
    <source>
        <dbReference type="HAMAP-Rule" id="MF_00473"/>
    </source>
</evidence>
<feature type="active site" evidence="7">
    <location>
        <position position="403"/>
    </location>
</feature>
<dbReference type="CDD" id="cd05015">
    <property type="entry name" value="SIS_PGI_1"/>
    <property type="match status" value="1"/>
</dbReference>
<dbReference type="PRINTS" id="PR00662">
    <property type="entry name" value="G6PISOMERASE"/>
</dbReference>
<organism evidence="9 10">
    <name type="scientific">Natronobacterium texcoconense</name>
    <dbReference type="NCBI Taxonomy" id="1095778"/>
    <lineage>
        <taxon>Archaea</taxon>
        <taxon>Methanobacteriati</taxon>
        <taxon>Methanobacteriota</taxon>
        <taxon>Stenosarchaea group</taxon>
        <taxon>Halobacteria</taxon>
        <taxon>Halobacteriales</taxon>
        <taxon>Natrialbaceae</taxon>
        <taxon>Natronobacterium</taxon>
    </lineage>
</organism>
<evidence type="ECO:0000256" key="3">
    <source>
        <dbReference type="ARBA" id="ARBA00022432"/>
    </source>
</evidence>
<dbReference type="GO" id="GO:0051156">
    <property type="term" value="P:glucose 6-phosphate metabolic process"/>
    <property type="evidence" value="ECO:0007669"/>
    <property type="project" value="TreeGrafter"/>
</dbReference>
<keyword evidence="10" id="KW-1185">Reference proteome</keyword>
<dbReference type="PROSITE" id="PS00765">
    <property type="entry name" value="P_GLUCOSE_ISOMERASE_1"/>
    <property type="match status" value="1"/>
</dbReference>
<evidence type="ECO:0000256" key="5">
    <source>
        <dbReference type="ARBA" id="ARBA00023235"/>
    </source>
</evidence>
<evidence type="ECO:0000256" key="4">
    <source>
        <dbReference type="ARBA" id="ARBA00023152"/>
    </source>
</evidence>
<dbReference type="InterPro" id="IPR035476">
    <property type="entry name" value="SIS_PGI_1"/>
</dbReference>
<dbReference type="AlphaFoldDB" id="A0A1H0ZRW6"/>
<dbReference type="GO" id="GO:0004347">
    <property type="term" value="F:glucose-6-phosphate isomerase activity"/>
    <property type="evidence" value="ECO:0007669"/>
    <property type="project" value="UniProtKB-UniRule"/>
</dbReference>
<dbReference type="GO" id="GO:0005829">
    <property type="term" value="C:cytosol"/>
    <property type="evidence" value="ECO:0007669"/>
    <property type="project" value="TreeGrafter"/>
</dbReference>
<feature type="active site" description="Proton donor" evidence="7">
    <location>
        <position position="271"/>
    </location>
</feature>
<dbReference type="CDD" id="cd05016">
    <property type="entry name" value="SIS_PGI_2"/>
    <property type="match status" value="1"/>
</dbReference>
<comment type="catalytic activity">
    <reaction evidence="6 7">
        <text>alpha-D-glucose 6-phosphate = beta-D-fructose 6-phosphate</text>
        <dbReference type="Rhea" id="RHEA:11816"/>
        <dbReference type="ChEBI" id="CHEBI:57634"/>
        <dbReference type="ChEBI" id="CHEBI:58225"/>
        <dbReference type="EC" id="5.3.1.9"/>
    </reaction>
</comment>
<keyword evidence="3 7" id="KW-0312">Gluconeogenesis</keyword>
<reference evidence="10" key="1">
    <citation type="submission" date="2016-10" db="EMBL/GenBank/DDBJ databases">
        <authorList>
            <person name="Varghese N."/>
            <person name="Submissions S."/>
        </authorList>
    </citation>
    <scope>NUCLEOTIDE SEQUENCE [LARGE SCALE GENOMIC DNA]</scope>
    <source>
        <strain evidence="10">DSM 24767</strain>
    </source>
</reference>
<dbReference type="GO" id="GO:0006096">
    <property type="term" value="P:glycolytic process"/>
    <property type="evidence" value="ECO:0007669"/>
    <property type="project" value="UniProtKB-UniRule"/>
</dbReference>
<evidence type="ECO:0000313" key="9">
    <source>
        <dbReference type="EMBL" id="SDQ29971.1"/>
    </source>
</evidence>
<sequence length="450" mass="48169">MNVDIGNALASEASPGVSRASLERLDDQVAQAHERIERGMENAEHGYEALNLPERTDPDEIRTAVEPVADAEALITVGIGGSSLGAATIVDALESDTETVFLDNVDPDWISRRLESLPLEETAINVVSRSGTTAETLANFLVVREAFESEGVDWTERTIVTTGESGPLRDLADRHDLPSLKVPDGVPGRFSALSAVGMVAAAVCGHDLEALLEGAAAERETLTGSLFDCPAYAYGATTYALDQRGAGTNAVMPYAESLETFAEWFAQLWAESLGKDELGQTPVRALGVTDQHSQLQLYRAGPRDKLVTFLTAGTDENRPIPETDVEDLAYLGGSTLGDLLEAEFEATEASLAAAGRPNVRLEIDRVDEYELGGLLYGMEAACVLAGELYGVNTFEQPAVEWAKKATRGLLGGGVSESDSDSEARRDAERSDGEFEEAEAVAEKSELRVER</sequence>
<dbReference type="InterPro" id="IPR046348">
    <property type="entry name" value="SIS_dom_sf"/>
</dbReference>
<feature type="region of interest" description="Disordered" evidence="8">
    <location>
        <begin position="409"/>
        <end position="450"/>
    </location>
</feature>
<name>A0A1H0ZRW6_NATTX</name>
<keyword evidence="4 7" id="KW-0324">Glycolysis</keyword>
<dbReference type="EMBL" id="FNLC01000001">
    <property type="protein sequence ID" value="SDQ29971.1"/>
    <property type="molecule type" value="Genomic_DNA"/>
</dbReference>
<comment type="pathway">
    <text evidence="7">Carbohydrate biosynthesis; gluconeogenesis.</text>
</comment>
<protein>
    <recommendedName>
        <fullName evidence="7">Probable glucose-6-phosphate isomerase</fullName>
        <shortName evidence="7">GPI</shortName>
        <ecNumber evidence="7">5.3.1.9</ecNumber>
    </recommendedName>
    <alternativeName>
        <fullName evidence="7">Phosphoglucose isomerase</fullName>
        <shortName evidence="7">PGI</shortName>
    </alternativeName>
    <alternativeName>
        <fullName evidence="7">Phosphohexose isomerase</fullName>
        <shortName evidence="7">PHI</shortName>
    </alternativeName>
</protein>
<dbReference type="PROSITE" id="PS51463">
    <property type="entry name" value="P_GLUCOSE_ISOMERASE_3"/>
    <property type="match status" value="1"/>
</dbReference>
<evidence type="ECO:0000256" key="8">
    <source>
        <dbReference type="SAM" id="MobiDB-lite"/>
    </source>
</evidence>
<feature type="active site" evidence="7">
    <location>
        <position position="292"/>
    </location>
</feature>
<dbReference type="GO" id="GO:0006094">
    <property type="term" value="P:gluconeogenesis"/>
    <property type="evidence" value="ECO:0007669"/>
    <property type="project" value="UniProtKB-UniRule"/>
</dbReference>
<comment type="similarity">
    <text evidence="2 7">Belongs to the GPI family.</text>
</comment>
<accession>A0A1H0ZRW6</accession>
<dbReference type="PANTHER" id="PTHR11469:SF1">
    <property type="entry name" value="GLUCOSE-6-PHOSPHATE ISOMERASE"/>
    <property type="match status" value="1"/>
</dbReference>
<keyword evidence="7" id="KW-0963">Cytoplasm</keyword>
<comment type="subcellular location">
    <subcellularLocation>
        <location evidence="7">Cytoplasm</location>
    </subcellularLocation>
</comment>
<comment type="function">
    <text evidence="7">Catalyzes the reversible isomerization of glucose-6-phosphate to fructose-6-phosphate.</text>
</comment>
<dbReference type="InterPro" id="IPR018189">
    <property type="entry name" value="Phosphoglucose_isomerase_CS"/>
</dbReference>
<dbReference type="RefSeq" id="WP_090376565.1">
    <property type="nucleotide sequence ID" value="NZ_FNLC01000001.1"/>
</dbReference>
<keyword evidence="5 7" id="KW-0413">Isomerase</keyword>
<dbReference type="UniPathway" id="UPA00109">
    <property type="reaction ID" value="UER00181"/>
</dbReference>
<dbReference type="InterPro" id="IPR035482">
    <property type="entry name" value="SIS_PGI_2"/>
</dbReference>